<organism evidence="1 2">
    <name type="scientific">Fomitopsis schrenkii</name>
    <name type="common">Brown rot fungus</name>
    <dbReference type="NCBI Taxonomy" id="2126942"/>
    <lineage>
        <taxon>Eukaryota</taxon>
        <taxon>Fungi</taxon>
        <taxon>Dikarya</taxon>
        <taxon>Basidiomycota</taxon>
        <taxon>Agaricomycotina</taxon>
        <taxon>Agaricomycetes</taxon>
        <taxon>Polyporales</taxon>
        <taxon>Fomitopsis</taxon>
    </lineage>
</organism>
<dbReference type="InParanoid" id="S8F4H0"/>
<accession>S8F4H0</accession>
<keyword evidence="2" id="KW-1185">Reference proteome</keyword>
<dbReference type="Proteomes" id="UP000015241">
    <property type="component" value="Unassembled WGS sequence"/>
</dbReference>
<dbReference type="AlphaFoldDB" id="S8F4H0"/>
<evidence type="ECO:0000313" key="1">
    <source>
        <dbReference type="EMBL" id="EPS96605.1"/>
    </source>
</evidence>
<dbReference type="EMBL" id="KE504186">
    <property type="protein sequence ID" value="EPS96605.1"/>
    <property type="molecule type" value="Genomic_DNA"/>
</dbReference>
<protein>
    <submittedName>
        <fullName evidence="1">Uncharacterized protein</fullName>
    </submittedName>
</protein>
<evidence type="ECO:0000313" key="2">
    <source>
        <dbReference type="Proteomes" id="UP000015241"/>
    </source>
</evidence>
<gene>
    <name evidence="1" type="ORF">FOMPIDRAFT_1025314</name>
</gene>
<sequence length="65" mass="6870">MTLEGDACGKASAISRSYRDARTSIVSAPFSSHVAVEVRCRSSPGAVKWQQLCTGASVSCKQAKH</sequence>
<reference evidence="1 2" key="1">
    <citation type="journal article" date="2012" name="Science">
        <title>The Paleozoic origin of enzymatic lignin decomposition reconstructed from 31 fungal genomes.</title>
        <authorList>
            <person name="Floudas D."/>
            <person name="Binder M."/>
            <person name="Riley R."/>
            <person name="Barry K."/>
            <person name="Blanchette R.A."/>
            <person name="Henrissat B."/>
            <person name="Martinez A.T."/>
            <person name="Otillar R."/>
            <person name="Spatafora J.W."/>
            <person name="Yadav J.S."/>
            <person name="Aerts A."/>
            <person name="Benoit I."/>
            <person name="Boyd A."/>
            <person name="Carlson A."/>
            <person name="Copeland A."/>
            <person name="Coutinho P.M."/>
            <person name="de Vries R.P."/>
            <person name="Ferreira P."/>
            <person name="Findley K."/>
            <person name="Foster B."/>
            <person name="Gaskell J."/>
            <person name="Glotzer D."/>
            <person name="Gorecki P."/>
            <person name="Heitman J."/>
            <person name="Hesse C."/>
            <person name="Hori C."/>
            <person name="Igarashi K."/>
            <person name="Jurgens J.A."/>
            <person name="Kallen N."/>
            <person name="Kersten P."/>
            <person name="Kohler A."/>
            <person name="Kuees U."/>
            <person name="Kumar T.K.A."/>
            <person name="Kuo A."/>
            <person name="LaButti K."/>
            <person name="Larrondo L.F."/>
            <person name="Lindquist E."/>
            <person name="Ling A."/>
            <person name="Lombard V."/>
            <person name="Lucas S."/>
            <person name="Lundell T."/>
            <person name="Martin R."/>
            <person name="McLaughlin D.J."/>
            <person name="Morgenstern I."/>
            <person name="Morin E."/>
            <person name="Murat C."/>
            <person name="Nagy L.G."/>
            <person name="Nolan M."/>
            <person name="Ohm R.A."/>
            <person name="Patyshakuliyeva A."/>
            <person name="Rokas A."/>
            <person name="Ruiz-Duenas F.J."/>
            <person name="Sabat G."/>
            <person name="Salamov A."/>
            <person name="Samejima M."/>
            <person name="Schmutz J."/>
            <person name="Slot J.C."/>
            <person name="St John F."/>
            <person name="Stenlid J."/>
            <person name="Sun H."/>
            <person name="Sun S."/>
            <person name="Syed K."/>
            <person name="Tsang A."/>
            <person name="Wiebenga A."/>
            <person name="Young D."/>
            <person name="Pisabarro A."/>
            <person name="Eastwood D.C."/>
            <person name="Martin F."/>
            <person name="Cullen D."/>
            <person name="Grigoriev I.V."/>
            <person name="Hibbett D.S."/>
        </authorList>
    </citation>
    <scope>NUCLEOTIDE SEQUENCE</scope>
    <source>
        <strain evidence="2">FP-58527</strain>
    </source>
</reference>
<name>S8F4H0_FOMSC</name>
<dbReference type="HOGENOM" id="CLU_2849725_0_0_1"/>
<proteinExistence type="predicted"/>